<evidence type="ECO:0000313" key="3">
    <source>
        <dbReference type="Proteomes" id="UP000622604"/>
    </source>
</evidence>
<dbReference type="EMBL" id="BMZC01000008">
    <property type="protein sequence ID" value="GGZ69439.1"/>
    <property type="molecule type" value="Genomic_DNA"/>
</dbReference>
<feature type="chain" id="PRO_5034181758" description="MSHA biogenesis protein MshK" evidence="1">
    <location>
        <begin position="26"/>
        <end position="119"/>
    </location>
</feature>
<evidence type="ECO:0000313" key="2">
    <source>
        <dbReference type="EMBL" id="GGZ69439.1"/>
    </source>
</evidence>
<reference evidence="2" key="1">
    <citation type="journal article" date="2014" name="Int. J. Syst. Evol. Microbiol.">
        <title>Complete genome sequence of Corynebacterium casei LMG S-19264T (=DSM 44701T), isolated from a smear-ripened cheese.</title>
        <authorList>
            <consortium name="US DOE Joint Genome Institute (JGI-PGF)"/>
            <person name="Walter F."/>
            <person name="Albersmeier A."/>
            <person name="Kalinowski J."/>
            <person name="Ruckert C."/>
        </authorList>
    </citation>
    <scope>NUCLEOTIDE SEQUENCE</scope>
    <source>
        <strain evidence="2">KCTC 32337</strain>
    </source>
</reference>
<comment type="caution">
    <text evidence="2">The sequence shown here is derived from an EMBL/GenBank/DDBJ whole genome shotgun (WGS) entry which is preliminary data.</text>
</comment>
<evidence type="ECO:0000256" key="1">
    <source>
        <dbReference type="SAM" id="SignalP"/>
    </source>
</evidence>
<proteinExistence type="predicted"/>
<evidence type="ECO:0008006" key="4">
    <source>
        <dbReference type="Google" id="ProtNLM"/>
    </source>
</evidence>
<reference evidence="2" key="2">
    <citation type="submission" date="2020-09" db="EMBL/GenBank/DDBJ databases">
        <authorList>
            <person name="Sun Q."/>
            <person name="Kim S."/>
        </authorList>
    </citation>
    <scope>NUCLEOTIDE SEQUENCE</scope>
    <source>
        <strain evidence="2">KCTC 32337</strain>
    </source>
</reference>
<feature type="signal peptide" evidence="1">
    <location>
        <begin position="1"/>
        <end position="25"/>
    </location>
</feature>
<dbReference type="Proteomes" id="UP000622604">
    <property type="component" value="Unassembled WGS sequence"/>
</dbReference>
<sequence>MFDMNNKISFFLRVLLVFSVSVASAYGQVLVDPTRPYDAVPSTSVNGELADKLILNAIFINGLHKHAIINGMSVKEGQDIAGKTLVSISKSRVVLRGDKGPQELFVNHSQFIKDANDGF</sequence>
<gene>
    <name evidence="2" type="ORF">GCM10011274_29700</name>
</gene>
<protein>
    <recommendedName>
        <fullName evidence="4">MSHA biogenesis protein MshK</fullName>
    </recommendedName>
</protein>
<name>A0A8H9M4F3_9ALTE</name>
<dbReference type="AlphaFoldDB" id="A0A8H9M4F3"/>
<organism evidence="2 3">
    <name type="scientific">Paraglaciecola chathamensis</name>
    <dbReference type="NCBI Taxonomy" id="368405"/>
    <lineage>
        <taxon>Bacteria</taxon>
        <taxon>Pseudomonadati</taxon>
        <taxon>Pseudomonadota</taxon>
        <taxon>Gammaproteobacteria</taxon>
        <taxon>Alteromonadales</taxon>
        <taxon>Alteromonadaceae</taxon>
        <taxon>Paraglaciecola</taxon>
    </lineage>
</organism>
<keyword evidence="1" id="KW-0732">Signal</keyword>
<accession>A0A8H9M4F3</accession>